<keyword evidence="2" id="KW-1185">Reference proteome</keyword>
<dbReference type="InterPro" id="IPR010388">
    <property type="entry name" value="Anaerobic_Co-chelatase"/>
</dbReference>
<gene>
    <name evidence="1" type="primary">cbiK_1</name>
    <name evidence="1" type="ORF">bsdE14_09520</name>
</gene>
<name>A0ABQ5N2V2_9CLOT</name>
<protein>
    <submittedName>
        <fullName evidence="1">Sirohydrochlorin cobaltochelatase</fullName>
    </submittedName>
</protein>
<reference evidence="1 2" key="1">
    <citation type="journal article" date="2024" name="Int. J. Syst. Evol. Microbiol.">
        <title>Clostridium omnivorum sp. nov., isolated from anoxic soil under the treatment of reductive soil disinfestation.</title>
        <authorList>
            <person name="Ueki A."/>
            <person name="Tonouchi A."/>
            <person name="Kaku N."/>
            <person name="Honma S."/>
            <person name="Ueki K."/>
        </authorList>
    </citation>
    <scope>NUCLEOTIDE SEQUENCE [LARGE SCALE GENOMIC DNA]</scope>
    <source>
        <strain evidence="1 2">E14</strain>
    </source>
</reference>
<dbReference type="Gene3D" id="3.40.50.1400">
    <property type="match status" value="2"/>
</dbReference>
<evidence type="ECO:0000313" key="2">
    <source>
        <dbReference type="Proteomes" id="UP001208567"/>
    </source>
</evidence>
<dbReference type="EMBL" id="BRXR01000001">
    <property type="protein sequence ID" value="GLC29542.1"/>
    <property type="molecule type" value="Genomic_DNA"/>
</dbReference>
<dbReference type="SUPFAM" id="SSF53800">
    <property type="entry name" value="Chelatase"/>
    <property type="match status" value="1"/>
</dbReference>
<proteinExistence type="predicted"/>
<dbReference type="Pfam" id="PF06180">
    <property type="entry name" value="CbiK"/>
    <property type="match status" value="1"/>
</dbReference>
<sequence>MKKAILIVSNGTSDISAFEASIGKIEEKAKATFKEYEVFRAFSSEKIILRLKSKHNITVITPIEMLKVIENLGFEEVVIQPLYLLDGTEYGLLKEHIEEFKRKSKLNRILLGSPILIPNDERRTIDFIESIKGSLEVNKNIVAVVHGTKSLANMCYWELWHGFKSCGLSNIYVGAIEGEPSINYVLQCLKRDEVKEVLLIPFLIAAGFHAKKDLEAASPSSLKSILQREGIKVQVKHTGLGEMKEFQEFLILDLKRLINNDLMLGR</sequence>
<accession>A0ABQ5N2V2</accession>
<comment type="caution">
    <text evidence="1">The sequence shown here is derived from an EMBL/GenBank/DDBJ whole genome shotgun (WGS) entry which is preliminary data.</text>
</comment>
<dbReference type="Proteomes" id="UP001208567">
    <property type="component" value="Unassembled WGS sequence"/>
</dbReference>
<organism evidence="1 2">
    <name type="scientific">Clostridium omnivorum</name>
    <dbReference type="NCBI Taxonomy" id="1604902"/>
    <lineage>
        <taxon>Bacteria</taxon>
        <taxon>Bacillati</taxon>
        <taxon>Bacillota</taxon>
        <taxon>Clostridia</taxon>
        <taxon>Eubacteriales</taxon>
        <taxon>Clostridiaceae</taxon>
        <taxon>Clostridium</taxon>
    </lineage>
</organism>
<dbReference type="RefSeq" id="WP_264848835.1">
    <property type="nucleotide sequence ID" value="NZ_BRXR01000001.1"/>
</dbReference>
<dbReference type="PIRSF" id="PIRSF033579">
    <property type="entry name" value="Anaer_Co_chel"/>
    <property type="match status" value="1"/>
</dbReference>
<evidence type="ECO:0000313" key="1">
    <source>
        <dbReference type="EMBL" id="GLC29542.1"/>
    </source>
</evidence>